<dbReference type="PROSITE" id="PS51257">
    <property type="entry name" value="PROKAR_LIPOPROTEIN"/>
    <property type="match status" value="1"/>
</dbReference>
<sequence>MELLRRLGRALVRDGRPQILALAATVLLVACALQRPGGLEVHRWWAGLGPVIPHDQFPTDCSLCHDGSDWNSLRDDFEFDHAAETGVPLEGAHLDAHCLRCHNDRGPVQVFAERGCGGCHEDVHQGRLGSRCTDCHQQMSWLPVGQVERHSRTRFPLNGVHAITDCSRCHPGADVGQFTPTDIECVTCHYDNLLTAQNPDHFAFGWVNDCDRCHLPTTWQAAQGF</sequence>
<gene>
    <name evidence="2" type="ORF">Pla133_35150</name>
</gene>
<dbReference type="SUPFAM" id="SSF48695">
    <property type="entry name" value="Multiheme cytochromes"/>
    <property type="match status" value="1"/>
</dbReference>
<feature type="domain" description="Cytochrome c7-like" evidence="1">
    <location>
        <begin position="122"/>
        <end position="189"/>
    </location>
</feature>
<evidence type="ECO:0000259" key="1">
    <source>
        <dbReference type="Pfam" id="PF14522"/>
    </source>
</evidence>
<organism evidence="2 3">
    <name type="scientific">Engelhardtia mirabilis</name>
    <dbReference type="NCBI Taxonomy" id="2528011"/>
    <lineage>
        <taxon>Bacteria</taxon>
        <taxon>Pseudomonadati</taxon>
        <taxon>Planctomycetota</taxon>
        <taxon>Planctomycetia</taxon>
        <taxon>Planctomycetia incertae sedis</taxon>
        <taxon>Engelhardtia</taxon>
    </lineage>
</organism>
<dbReference type="RefSeq" id="WP_145067403.1">
    <property type="nucleotide sequence ID" value="NZ_CP036287.1"/>
</dbReference>
<dbReference type="KEGG" id="pbap:Pla133_35150"/>
<accession>A0A518BN60</accession>
<evidence type="ECO:0000313" key="2">
    <source>
        <dbReference type="EMBL" id="QDU68418.1"/>
    </source>
</evidence>
<evidence type="ECO:0000313" key="3">
    <source>
        <dbReference type="Proteomes" id="UP000316921"/>
    </source>
</evidence>
<name>A0A518BN60_9BACT</name>
<protein>
    <recommendedName>
        <fullName evidence="1">Cytochrome c7-like domain-containing protein</fullName>
    </recommendedName>
</protein>
<proteinExistence type="predicted"/>
<dbReference type="AlphaFoldDB" id="A0A518BN60"/>
<dbReference type="InterPro" id="IPR036280">
    <property type="entry name" value="Multihaem_cyt_sf"/>
</dbReference>
<reference evidence="2 3" key="1">
    <citation type="submission" date="2019-02" db="EMBL/GenBank/DDBJ databases">
        <title>Deep-cultivation of Planctomycetes and their phenomic and genomic characterization uncovers novel biology.</title>
        <authorList>
            <person name="Wiegand S."/>
            <person name="Jogler M."/>
            <person name="Boedeker C."/>
            <person name="Pinto D."/>
            <person name="Vollmers J."/>
            <person name="Rivas-Marin E."/>
            <person name="Kohn T."/>
            <person name="Peeters S.H."/>
            <person name="Heuer A."/>
            <person name="Rast P."/>
            <person name="Oberbeckmann S."/>
            <person name="Bunk B."/>
            <person name="Jeske O."/>
            <person name="Meyerdierks A."/>
            <person name="Storesund J.E."/>
            <person name="Kallscheuer N."/>
            <person name="Luecker S."/>
            <person name="Lage O.M."/>
            <person name="Pohl T."/>
            <person name="Merkel B.J."/>
            <person name="Hornburger P."/>
            <person name="Mueller R.-W."/>
            <person name="Bruemmer F."/>
            <person name="Labrenz M."/>
            <person name="Spormann A.M."/>
            <person name="Op den Camp H."/>
            <person name="Overmann J."/>
            <person name="Amann R."/>
            <person name="Jetten M.S.M."/>
            <person name="Mascher T."/>
            <person name="Medema M.H."/>
            <person name="Devos D.P."/>
            <person name="Kaster A.-K."/>
            <person name="Ovreas L."/>
            <person name="Rohde M."/>
            <person name="Galperin M.Y."/>
            <person name="Jogler C."/>
        </authorList>
    </citation>
    <scope>NUCLEOTIDE SEQUENCE [LARGE SCALE GENOMIC DNA]</scope>
    <source>
        <strain evidence="2 3">Pla133</strain>
    </source>
</reference>
<dbReference type="Gene3D" id="3.90.10.10">
    <property type="entry name" value="Cytochrome C3"/>
    <property type="match status" value="2"/>
</dbReference>
<dbReference type="InterPro" id="IPR029467">
    <property type="entry name" value="Cyt_c7-like"/>
</dbReference>
<dbReference type="Pfam" id="PF14522">
    <property type="entry name" value="Cytochrome_C7"/>
    <property type="match status" value="1"/>
</dbReference>
<dbReference type="Proteomes" id="UP000316921">
    <property type="component" value="Chromosome"/>
</dbReference>
<dbReference type="EMBL" id="CP036287">
    <property type="protein sequence ID" value="QDU68418.1"/>
    <property type="molecule type" value="Genomic_DNA"/>
</dbReference>
<keyword evidence="3" id="KW-1185">Reference proteome</keyword>